<organism evidence="1">
    <name type="scientific">Arundo donax</name>
    <name type="common">Giant reed</name>
    <name type="synonym">Donax arundinaceus</name>
    <dbReference type="NCBI Taxonomy" id="35708"/>
    <lineage>
        <taxon>Eukaryota</taxon>
        <taxon>Viridiplantae</taxon>
        <taxon>Streptophyta</taxon>
        <taxon>Embryophyta</taxon>
        <taxon>Tracheophyta</taxon>
        <taxon>Spermatophyta</taxon>
        <taxon>Magnoliopsida</taxon>
        <taxon>Liliopsida</taxon>
        <taxon>Poales</taxon>
        <taxon>Poaceae</taxon>
        <taxon>PACMAD clade</taxon>
        <taxon>Arundinoideae</taxon>
        <taxon>Arundineae</taxon>
        <taxon>Arundo</taxon>
    </lineage>
</organism>
<dbReference type="EMBL" id="GBRH01238928">
    <property type="protein sequence ID" value="JAD58967.1"/>
    <property type="molecule type" value="Transcribed_RNA"/>
</dbReference>
<reference evidence="1" key="2">
    <citation type="journal article" date="2015" name="Data Brief">
        <title>Shoot transcriptome of the giant reed, Arundo donax.</title>
        <authorList>
            <person name="Barrero R.A."/>
            <person name="Guerrero F.D."/>
            <person name="Moolhuijzen P."/>
            <person name="Goolsby J.A."/>
            <person name="Tidwell J."/>
            <person name="Bellgard S.E."/>
            <person name="Bellgard M.I."/>
        </authorList>
    </citation>
    <scope>NUCLEOTIDE SEQUENCE</scope>
    <source>
        <tissue evidence="1">Shoot tissue taken approximately 20 cm above the soil surface</tissue>
    </source>
</reference>
<reference evidence="1" key="1">
    <citation type="submission" date="2014-09" db="EMBL/GenBank/DDBJ databases">
        <authorList>
            <person name="Magalhaes I.L.F."/>
            <person name="Oliveira U."/>
            <person name="Santos F.R."/>
            <person name="Vidigal T.H.D.A."/>
            <person name="Brescovit A.D."/>
            <person name="Santos A.J."/>
        </authorList>
    </citation>
    <scope>NUCLEOTIDE SEQUENCE</scope>
    <source>
        <tissue evidence="1">Shoot tissue taken approximately 20 cm above the soil surface</tissue>
    </source>
</reference>
<dbReference type="AlphaFoldDB" id="A0A0A9BI42"/>
<sequence length="45" mass="5225">MLCFCILQSRKFSSGLGMKVKGLRLMELKLCSQYLSHLSLFFYCT</sequence>
<protein>
    <submittedName>
        <fullName evidence="1">Uncharacterized protein</fullName>
    </submittedName>
</protein>
<accession>A0A0A9BI42</accession>
<proteinExistence type="predicted"/>
<evidence type="ECO:0000313" key="1">
    <source>
        <dbReference type="EMBL" id="JAD58967.1"/>
    </source>
</evidence>
<name>A0A0A9BI42_ARUDO</name>